<dbReference type="InterPro" id="IPR013785">
    <property type="entry name" value="Aldolase_TIM"/>
</dbReference>
<organism evidence="2 3">
    <name type="scientific">Enhygromyxa salina</name>
    <dbReference type="NCBI Taxonomy" id="215803"/>
    <lineage>
        <taxon>Bacteria</taxon>
        <taxon>Pseudomonadati</taxon>
        <taxon>Myxococcota</taxon>
        <taxon>Polyangia</taxon>
        <taxon>Nannocystales</taxon>
        <taxon>Nannocystaceae</taxon>
        <taxon>Enhygromyxa</taxon>
    </lineage>
</organism>
<protein>
    <submittedName>
        <fullName evidence="2">Photosystem I biogenesis protein BtpA</fullName>
    </submittedName>
</protein>
<dbReference type="PANTHER" id="PTHR21381:SF3">
    <property type="entry name" value="SGC REGION PROTEIN SGCQ-RELATED"/>
    <property type="match status" value="1"/>
</dbReference>
<reference evidence="2 3" key="1">
    <citation type="submission" date="2014-12" db="EMBL/GenBank/DDBJ databases">
        <title>Genome assembly of Enhygromyxa salina DSM 15201.</title>
        <authorList>
            <person name="Sharma G."/>
            <person name="Subramanian S."/>
        </authorList>
    </citation>
    <scope>NUCLEOTIDE SEQUENCE [LARGE SCALE GENOMIC DNA]</scope>
    <source>
        <strain evidence="2 3">DSM 15201</strain>
    </source>
</reference>
<dbReference type="AlphaFoldDB" id="A0A0C2DA37"/>
<name>A0A0C2DA37_9BACT</name>
<dbReference type="PANTHER" id="PTHR21381">
    <property type="entry name" value="ZGC:162297"/>
    <property type="match status" value="1"/>
</dbReference>
<dbReference type="InterPro" id="IPR005137">
    <property type="entry name" value="BtpA"/>
</dbReference>
<gene>
    <name evidence="2" type="ORF">DB30_04101</name>
</gene>
<evidence type="ECO:0000313" key="3">
    <source>
        <dbReference type="Proteomes" id="UP000031599"/>
    </source>
</evidence>
<evidence type="ECO:0000313" key="2">
    <source>
        <dbReference type="EMBL" id="KIG16757.1"/>
    </source>
</evidence>
<comment type="similarity">
    <text evidence="1">Belongs to the BtpA family.</text>
</comment>
<accession>A0A0C2DA37</accession>
<dbReference type="Proteomes" id="UP000031599">
    <property type="component" value="Unassembled WGS sequence"/>
</dbReference>
<dbReference type="RefSeq" id="WP_205632978.1">
    <property type="nucleotide sequence ID" value="NZ_JMCC02000032.1"/>
</dbReference>
<dbReference type="Pfam" id="PF03437">
    <property type="entry name" value="BtpA"/>
    <property type="match status" value="1"/>
</dbReference>
<evidence type="ECO:0000256" key="1">
    <source>
        <dbReference type="ARBA" id="ARBA00006007"/>
    </source>
</evidence>
<dbReference type="Gene3D" id="3.20.20.70">
    <property type="entry name" value="Aldolase class I"/>
    <property type="match status" value="1"/>
</dbReference>
<proteinExistence type="inferred from homology"/>
<dbReference type="PIRSF" id="PIRSF005956">
    <property type="entry name" value="BtpA"/>
    <property type="match status" value="1"/>
</dbReference>
<dbReference type="EMBL" id="JMCC02000032">
    <property type="protein sequence ID" value="KIG16757.1"/>
    <property type="molecule type" value="Genomic_DNA"/>
</dbReference>
<dbReference type="InterPro" id="IPR011060">
    <property type="entry name" value="RibuloseP-bd_barrel"/>
</dbReference>
<dbReference type="SUPFAM" id="SSF51366">
    <property type="entry name" value="Ribulose-phoshate binding barrel"/>
    <property type="match status" value="1"/>
</dbReference>
<dbReference type="NCBIfam" id="TIGR00259">
    <property type="entry name" value="thylakoid_BtpA"/>
    <property type="match status" value="1"/>
</dbReference>
<sequence>MHLRGLIGVVHLPALPGDPAYRAGGFEGAYARAWADAEALVSGGVVGLIVENFGSAPFVKGSAGDRTPPQQAAALALVCARSKQLGVPVGVNCLRNDAHTALGIAAACGLDFIRVNVHTGAYVTDQGLIEGEAASTLRQRELLGARAVQIWADVLVKHATPLAPLEPETATHDCIDRGLADAVIVTGAATGAPVDPALLERVRGAASGRPVVIGSGLGPKNAQALLPHADAAIVGTHFKRGGVVREPVDPKRVRDMVERCSDLFASA</sequence>
<comment type="caution">
    <text evidence="2">The sequence shown here is derived from an EMBL/GenBank/DDBJ whole genome shotgun (WGS) entry which is preliminary data.</text>
</comment>